<sequence length="105" mass="11570">MTDFQHIAVPDVAAKQASMKIVDIRDRQSFANGHMPDALHLSNDNFAAFLEQTPKDMPVVVVCYHGISSQQAASLISQQGFEEVYSMDGGFEAWKLAQPVVTENT</sequence>
<evidence type="ECO:0000259" key="4">
    <source>
        <dbReference type="PROSITE" id="PS50206"/>
    </source>
</evidence>
<dbReference type="OrthoDB" id="9811849at2"/>
<dbReference type="PANTHER" id="PTHR43031:SF6">
    <property type="entry name" value="THIOSULFATE SULFURTRANSFERASE GLPE"/>
    <property type="match status" value="1"/>
</dbReference>
<protein>
    <recommendedName>
        <fullName evidence="3">Thiosulfate sulfurtransferase GlpE</fullName>
        <ecNumber evidence="3">2.8.1.1</ecNumber>
    </recommendedName>
</protein>
<evidence type="ECO:0000256" key="3">
    <source>
        <dbReference type="HAMAP-Rule" id="MF_01009"/>
    </source>
</evidence>
<dbReference type="RefSeq" id="WP_075607667.1">
    <property type="nucleotide sequence ID" value="NZ_CP052766.1"/>
</dbReference>
<dbReference type="InterPro" id="IPR001763">
    <property type="entry name" value="Rhodanese-like_dom"/>
</dbReference>
<dbReference type="PANTHER" id="PTHR43031">
    <property type="entry name" value="FAD-DEPENDENT OXIDOREDUCTASE"/>
    <property type="match status" value="1"/>
</dbReference>
<keyword evidence="2 3" id="KW-0808">Transferase</keyword>
<name>A0A6M4MDX6_9ALTE</name>
<evidence type="ECO:0000256" key="2">
    <source>
        <dbReference type="ARBA" id="ARBA00022679"/>
    </source>
</evidence>
<evidence type="ECO:0000313" key="6">
    <source>
        <dbReference type="Proteomes" id="UP000219285"/>
    </source>
</evidence>
<accession>A0A6M4MDX6</accession>
<dbReference type="KEGG" id="apel:CA267_009740"/>
<dbReference type="HAMAP" id="MF_01009">
    <property type="entry name" value="Thiosulf_sulfurtr"/>
    <property type="match status" value="1"/>
</dbReference>
<dbReference type="NCBIfam" id="NF001195">
    <property type="entry name" value="PRK00162.1"/>
    <property type="match status" value="1"/>
</dbReference>
<comment type="function">
    <text evidence="3">Transferase that catalyzes the transfer of sulfur from thiosulfate to thiophilic acceptors such as cyanide or dithiols. May function in a CysM-independent thiosulfate assimilation pathway by catalyzing the conversion of thiosulfate to sulfite, which can then be used for L-cysteine biosynthesis.</text>
</comment>
<dbReference type="InterPro" id="IPR023695">
    <property type="entry name" value="Thiosulf_sulfurTrfase"/>
</dbReference>
<dbReference type="SMART" id="SM00450">
    <property type="entry name" value="RHOD"/>
    <property type="match status" value="1"/>
</dbReference>
<dbReference type="EC" id="2.8.1.1" evidence="3"/>
<dbReference type="Pfam" id="PF00581">
    <property type="entry name" value="Rhodanese"/>
    <property type="match status" value="1"/>
</dbReference>
<gene>
    <name evidence="3 5" type="primary">glpE</name>
    <name evidence="5" type="ORF">CA267_009740</name>
</gene>
<keyword evidence="6" id="KW-1185">Reference proteome</keyword>
<comment type="catalytic activity">
    <reaction evidence="3">
        <text>thiosulfate + hydrogen cyanide = thiocyanate + sulfite + 2 H(+)</text>
        <dbReference type="Rhea" id="RHEA:16881"/>
        <dbReference type="ChEBI" id="CHEBI:15378"/>
        <dbReference type="ChEBI" id="CHEBI:17359"/>
        <dbReference type="ChEBI" id="CHEBI:18022"/>
        <dbReference type="ChEBI" id="CHEBI:18407"/>
        <dbReference type="ChEBI" id="CHEBI:33542"/>
        <dbReference type="EC" id="2.8.1.1"/>
    </reaction>
</comment>
<dbReference type="AlphaFoldDB" id="A0A6M4MDX6"/>
<evidence type="ECO:0000313" key="5">
    <source>
        <dbReference type="EMBL" id="QJR81038.1"/>
    </source>
</evidence>
<keyword evidence="1 3" id="KW-0963">Cytoplasm</keyword>
<dbReference type="CDD" id="cd01444">
    <property type="entry name" value="GlpE_ST"/>
    <property type="match status" value="1"/>
</dbReference>
<dbReference type="PROSITE" id="PS50206">
    <property type="entry name" value="RHODANESE_3"/>
    <property type="match status" value="1"/>
</dbReference>
<feature type="active site" description="Cysteine persulfide intermediate" evidence="3">
    <location>
        <position position="63"/>
    </location>
</feature>
<dbReference type="SUPFAM" id="SSF52821">
    <property type="entry name" value="Rhodanese/Cell cycle control phosphatase"/>
    <property type="match status" value="1"/>
</dbReference>
<reference evidence="6" key="1">
    <citation type="submission" date="2014-12" db="EMBL/GenBank/DDBJ databases">
        <title>Complete genome sequence of a multi-drug resistant Klebsiella pneumoniae.</title>
        <authorList>
            <person name="Hua X."/>
            <person name="Chen Q."/>
            <person name="Li X."/>
            <person name="Feng Y."/>
            <person name="Ruan Z."/>
            <person name="Yu Y."/>
        </authorList>
    </citation>
    <scope>NUCLEOTIDE SEQUENCE [LARGE SCALE GENOMIC DNA]</scope>
    <source>
        <strain evidence="6">5.12</strain>
    </source>
</reference>
<dbReference type="Proteomes" id="UP000219285">
    <property type="component" value="Chromosome"/>
</dbReference>
<dbReference type="InterPro" id="IPR050229">
    <property type="entry name" value="GlpE_sulfurtransferase"/>
</dbReference>
<organism evidence="5 6">
    <name type="scientific">Alteromonas pelagimontana</name>
    <dbReference type="NCBI Taxonomy" id="1858656"/>
    <lineage>
        <taxon>Bacteria</taxon>
        <taxon>Pseudomonadati</taxon>
        <taxon>Pseudomonadota</taxon>
        <taxon>Gammaproteobacteria</taxon>
        <taxon>Alteromonadales</taxon>
        <taxon>Alteromonadaceae</taxon>
        <taxon>Alteromonas/Salinimonas group</taxon>
        <taxon>Alteromonas</taxon>
    </lineage>
</organism>
<evidence type="ECO:0000256" key="1">
    <source>
        <dbReference type="ARBA" id="ARBA00022490"/>
    </source>
</evidence>
<dbReference type="Gene3D" id="3.40.250.10">
    <property type="entry name" value="Rhodanese-like domain"/>
    <property type="match status" value="1"/>
</dbReference>
<reference evidence="5 6" key="2">
    <citation type="submission" date="2020-04" db="EMBL/GenBank/DDBJ databases">
        <title>Complete genome sequence of Alteromonas pelagimontana 5.12T.</title>
        <authorList>
            <person name="Sinha R.K."/>
            <person name="Krishnan K.P."/>
            <person name="Kurian J.P."/>
        </authorList>
    </citation>
    <scope>NUCLEOTIDE SEQUENCE [LARGE SCALE GENOMIC DNA]</scope>
    <source>
        <strain evidence="5 6">5.12</strain>
    </source>
</reference>
<dbReference type="EMBL" id="CP052766">
    <property type="protein sequence ID" value="QJR81038.1"/>
    <property type="molecule type" value="Genomic_DNA"/>
</dbReference>
<comment type="catalytic activity">
    <reaction evidence="3">
        <text>thiosulfate + [thioredoxin]-dithiol = [thioredoxin]-disulfide + hydrogen sulfide + sulfite + 2 H(+)</text>
        <dbReference type="Rhea" id="RHEA:83859"/>
        <dbReference type="Rhea" id="RHEA-COMP:10698"/>
        <dbReference type="Rhea" id="RHEA-COMP:10700"/>
        <dbReference type="ChEBI" id="CHEBI:15378"/>
        <dbReference type="ChEBI" id="CHEBI:17359"/>
        <dbReference type="ChEBI" id="CHEBI:29919"/>
        <dbReference type="ChEBI" id="CHEBI:29950"/>
        <dbReference type="ChEBI" id="CHEBI:33542"/>
        <dbReference type="ChEBI" id="CHEBI:50058"/>
    </reaction>
</comment>
<proteinExistence type="inferred from homology"/>
<feature type="domain" description="Rhodanese" evidence="4">
    <location>
        <begin position="15"/>
        <end position="103"/>
    </location>
</feature>
<dbReference type="InterPro" id="IPR036873">
    <property type="entry name" value="Rhodanese-like_dom_sf"/>
</dbReference>
<dbReference type="GO" id="GO:0004792">
    <property type="term" value="F:thiosulfate-cyanide sulfurtransferase activity"/>
    <property type="evidence" value="ECO:0007669"/>
    <property type="project" value="UniProtKB-UniRule"/>
</dbReference>
<comment type="similarity">
    <text evidence="3">Belongs to the GlpE family.</text>
</comment>
<dbReference type="GO" id="GO:0005737">
    <property type="term" value="C:cytoplasm"/>
    <property type="evidence" value="ECO:0007669"/>
    <property type="project" value="UniProtKB-SubCell"/>
</dbReference>
<comment type="subcellular location">
    <subcellularLocation>
        <location evidence="3">Cytoplasm</location>
    </subcellularLocation>
</comment>